<evidence type="ECO:0000313" key="1">
    <source>
        <dbReference type="EMBL" id="OOM82309.1"/>
    </source>
</evidence>
<sequence>MINNYIMEIDKKIEEATKNKKWVVVAKLEAEKADLQEKMKPIEERTYERK</sequence>
<dbReference type="Proteomes" id="UP000190890">
    <property type="component" value="Unassembled WGS sequence"/>
</dbReference>
<keyword evidence="2" id="KW-1185">Reference proteome</keyword>
<dbReference type="EMBL" id="LZZM01000020">
    <property type="protein sequence ID" value="OOM82309.1"/>
    <property type="molecule type" value="Genomic_DNA"/>
</dbReference>
<dbReference type="AlphaFoldDB" id="A0A1S8TXI1"/>
<protein>
    <submittedName>
        <fullName evidence="1">Uncharacterized protein</fullName>
    </submittedName>
</protein>
<reference evidence="1 2" key="1">
    <citation type="submission" date="2016-05" db="EMBL/GenBank/DDBJ databases">
        <title>Microbial solvent formation.</title>
        <authorList>
            <person name="Poehlein A."/>
            <person name="Montoya Solano J.D."/>
            <person name="Flitsch S."/>
            <person name="Krabben P."/>
            <person name="Duerre P."/>
            <person name="Daniel R."/>
        </authorList>
    </citation>
    <scope>NUCLEOTIDE SEQUENCE [LARGE SCALE GENOMIC DNA]</scope>
    <source>
        <strain evidence="1 2">DSM 2619</strain>
    </source>
</reference>
<accession>A0A1S8TXI1</accession>
<proteinExistence type="predicted"/>
<gene>
    <name evidence="1" type="ORF">CLPUN_03100</name>
</gene>
<comment type="caution">
    <text evidence="1">The sequence shown here is derived from an EMBL/GenBank/DDBJ whole genome shotgun (WGS) entry which is preliminary data.</text>
</comment>
<dbReference type="STRING" id="29367.CLPUN_03100"/>
<dbReference type="RefSeq" id="WP_198944273.1">
    <property type="nucleotide sequence ID" value="NZ_LZZM01000020.1"/>
</dbReference>
<evidence type="ECO:0000313" key="2">
    <source>
        <dbReference type="Proteomes" id="UP000190890"/>
    </source>
</evidence>
<organism evidence="1 2">
    <name type="scientific">Clostridium puniceum</name>
    <dbReference type="NCBI Taxonomy" id="29367"/>
    <lineage>
        <taxon>Bacteria</taxon>
        <taxon>Bacillati</taxon>
        <taxon>Bacillota</taxon>
        <taxon>Clostridia</taxon>
        <taxon>Eubacteriales</taxon>
        <taxon>Clostridiaceae</taxon>
        <taxon>Clostridium</taxon>
    </lineage>
</organism>
<name>A0A1S8TXI1_9CLOT</name>